<dbReference type="EMBL" id="MBTF01000023">
    <property type="protein sequence ID" value="OOQ58511.1"/>
    <property type="molecule type" value="Genomic_DNA"/>
</dbReference>
<dbReference type="AlphaFoldDB" id="A0A1S9PC66"/>
<accession>A0A1S9PC66</accession>
<keyword evidence="1" id="KW-0812">Transmembrane</keyword>
<feature type="transmembrane region" description="Helical" evidence="1">
    <location>
        <begin position="53"/>
        <end position="75"/>
    </location>
</feature>
<evidence type="ECO:0000256" key="1">
    <source>
        <dbReference type="SAM" id="Phobius"/>
    </source>
</evidence>
<dbReference type="STRING" id="1792845.BC343_07540"/>
<comment type="caution">
    <text evidence="2">The sequence shown here is derived from an EMBL/GenBank/DDBJ whole genome shotgun (WGS) entry which is preliminary data.</text>
</comment>
<organism evidence="2 3">
    <name type="scientific">Mucilaginibacter pedocola</name>
    <dbReference type="NCBI Taxonomy" id="1792845"/>
    <lineage>
        <taxon>Bacteria</taxon>
        <taxon>Pseudomonadati</taxon>
        <taxon>Bacteroidota</taxon>
        <taxon>Sphingobacteriia</taxon>
        <taxon>Sphingobacteriales</taxon>
        <taxon>Sphingobacteriaceae</taxon>
        <taxon>Mucilaginibacter</taxon>
    </lineage>
</organism>
<protein>
    <submittedName>
        <fullName evidence="2">Uncharacterized protein</fullName>
    </submittedName>
</protein>
<feature type="transmembrane region" description="Helical" evidence="1">
    <location>
        <begin position="31"/>
        <end position="47"/>
    </location>
</feature>
<dbReference type="OrthoDB" id="797097at2"/>
<feature type="transmembrane region" description="Helical" evidence="1">
    <location>
        <begin position="96"/>
        <end position="120"/>
    </location>
</feature>
<dbReference type="Proteomes" id="UP000189739">
    <property type="component" value="Unassembled WGS sequence"/>
</dbReference>
<keyword evidence="1" id="KW-1133">Transmembrane helix</keyword>
<feature type="transmembrane region" description="Helical" evidence="1">
    <location>
        <begin position="6"/>
        <end position="24"/>
    </location>
</feature>
<sequence length="130" mass="14820">MNVKLILQLSLFGLIMAFGTISLIPEPIEPFFWVVIFIFSAVVIAKACPAKHFWHGFLLSLFNSVWITLVHVYFYDKYLPHHPNMSGFEIGTHPRVMMILMAPLFGIIFGLIQGAFAYIASKLFKPNPVY</sequence>
<keyword evidence="1" id="KW-0472">Membrane</keyword>
<proteinExistence type="predicted"/>
<name>A0A1S9PC66_9SPHI</name>
<reference evidence="2 3" key="1">
    <citation type="submission" date="2016-07" db="EMBL/GenBank/DDBJ databases">
        <title>Genomic analysis of zinc-resistant bacterium Mucilaginibacter pedocola TBZ30.</title>
        <authorList>
            <person name="Huang J."/>
            <person name="Tang J."/>
        </authorList>
    </citation>
    <scope>NUCLEOTIDE SEQUENCE [LARGE SCALE GENOMIC DNA]</scope>
    <source>
        <strain evidence="2 3">TBZ30</strain>
    </source>
</reference>
<keyword evidence="3" id="KW-1185">Reference proteome</keyword>
<gene>
    <name evidence="2" type="ORF">BC343_07540</name>
</gene>
<evidence type="ECO:0000313" key="3">
    <source>
        <dbReference type="Proteomes" id="UP000189739"/>
    </source>
</evidence>
<dbReference type="RefSeq" id="WP_078349210.1">
    <property type="nucleotide sequence ID" value="NZ_MBTF01000023.1"/>
</dbReference>
<evidence type="ECO:0000313" key="2">
    <source>
        <dbReference type="EMBL" id="OOQ58511.1"/>
    </source>
</evidence>